<organism evidence="2 3">
    <name type="scientific">Sediminitomix flava</name>
    <dbReference type="NCBI Taxonomy" id="379075"/>
    <lineage>
        <taxon>Bacteria</taxon>
        <taxon>Pseudomonadati</taxon>
        <taxon>Bacteroidota</taxon>
        <taxon>Cytophagia</taxon>
        <taxon>Cytophagales</taxon>
        <taxon>Flammeovirgaceae</taxon>
        <taxon>Sediminitomix</taxon>
    </lineage>
</organism>
<name>A0A315ZG12_SEDFL</name>
<dbReference type="OrthoDB" id="9790326at2"/>
<dbReference type="EMBL" id="QGDO01000001">
    <property type="protein sequence ID" value="PWJ43798.1"/>
    <property type="molecule type" value="Genomic_DNA"/>
</dbReference>
<comment type="caution">
    <text evidence="2">The sequence shown here is derived from an EMBL/GenBank/DDBJ whole genome shotgun (WGS) entry which is preliminary data.</text>
</comment>
<keyword evidence="1" id="KW-0812">Transmembrane</keyword>
<keyword evidence="1" id="KW-1133">Transmembrane helix</keyword>
<accession>A0A315ZG12</accession>
<evidence type="ECO:0000256" key="1">
    <source>
        <dbReference type="SAM" id="Phobius"/>
    </source>
</evidence>
<dbReference type="RefSeq" id="WP_109615335.1">
    <property type="nucleotide sequence ID" value="NZ_QGDO01000001.1"/>
</dbReference>
<keyword evidence="1" id="KW-0472">Membrane</keyword>
<protein>
    <submittedName>
        <fullName evidence="2">Uncharacterized protein DUF983</fullName>
    </submittedName>
</protein>
<dbReference type="Proteomes" id="UP000245535">
    <property type="component" value="Unassembled WGS sequence"/>
</dbReference>
<evidence type="ECO:0000313" key="3">
    <source>
        <dbReference type="Proteomes" id="UP000245535"/>
    </source>
</evidence>
<reference evidence="2 3" key="1">
    <citation type="submission" date="2018-03" db="EMBL/GenBank/DDBJ databases">
        <title>Genomic Encyclopedia of Archaeal and Bacterial Type Strains, Phase II (KMG-II): from individual species to whole genera.</title>
        <authorList>
            <person name="Goeker M."/>
        </authorList>
    </citation>
    <scope>NUCLEOTIDE SEQUENCE [LARGE SCALE GENOMIC DNA]</scope>
    <source>
        <strain evidence="2 3">DSM 28229</strain>
    </source>
</reference>
<dbReference type="Pfam" id="PF06170">
    <property type="entry name" value="DUF983"/>
    <property type="match status" value="1"/>
</dbReference>
<dbReference type="AlphaFoldDB" id="A0A315ZG12"/>
<feature type="transmembrane region" description="Helical" evidence="1">
    <location>
        <begin position="94"/>
        <end position="112"/>
    </location>
</feature>
<proteinExistence type="predicted"/>
<gene>
    <name evidence="2" type="ORF">BC781_101144</name>
</gene>
<dbReference type="InterPro" id="IPR009325">
    <property type="entry name" value="DUF983"/>
</dbReference>
<keyword evidence="3" id="KW-1185">Reference proteome</keyword>
<sequence length="134" mass="15575">MANQTKTKERSKVEAMIEMKCPACREGNLFKYSLLNKPHKFSAMHDKCPNCNTTYHPEVGFYYGAMYVSYGINTAIFLSLFLLLHLVIQPKEFWVYFAVIFPAIIIPFPFTFRMSRSIYLHLVGGIDYKGKKEE</sequence>
<evidence type="ECO:0000313" key="2">
    <source>
        <dbReference type="EMBL" id="PWJ43798.1"/>
    </source>
</evidence>
<feature type="transmembrane region" description="Helical" evidence="1">
    <location>
        <begin position="67"/>
        <end position="88"/>
    </location>
</feature>